<reference evidence="1" key="1">
    <citation type="submission" date="2020-02" db="EMBL/GenBank/DDBJ databases">
        <authorList>
            <person name="Meier V. D."/>
        </authorList>
    </citation>
    <scope>NUCLEOTIDE SEQUENCE</scope>
    <source>
        <strain evidence="1">AVDCRST_MAG15</strain>
    </source>
</reference>
<accession>A0A6J4P7N1</accession>
<proteinExistence type="predicted"/>
<name>A0A6J4P7N1_9RHOB</name>
<evidence type="ECO:0000313" key="1">
    <source>
        <dbReference type="EMBL" id="CAA9408535.1"/>
    </source>
</evidence>
<evidence type="ECO:0008006" key="2">
    <source>
        <dbReference type="Google" id="ProtNLM"/>
    </source>
</evidence>
<dbReference type="AlphaFoldDB" id="A0A6J4P7N1"/>
<gene>
    <name evidence="1" type="ORF">AVDCRST_MAG15-1508</name>
</gene>
<organism evidence="1">
    <name type="scientific">uncultured Rubellimicrobium sp</name>
    <dbReference type="NCBI Taxonomy" id="543078"/>
    <lineage>
        <taxon>Bacteria</taxon>
        <taxon>Pseudomonadati</taxon>
        <taxon>Pseudomonadota</taxon>
        <taxon>Alphaproteobacteria</taxon>
        <taxon>Rhodobacterales</taxon>
        <taxon>Roseobacteraceae</taxon>
        <taxon>Rubellimicrobium</taxon>
        <taxon>environmental samples</taxon>
    </lineage>
</organism>
<sequence>MRLAPETQDWSIRRKAEPASSAALAPADLVDYGLRREEIRQLALLSPERIDRRNRMARLNGLDPARLVEDRTLDIATALCCADCAAEGQCRMAVEDGAPAAGAEFCGNAATFGMLAAE</sequence>
<protein>
    <recommendedName>
        <fullName evidence="2">DUF1127 domain-containing protein</fullName>
    </recommendedName>
</protein>
<dbReference type="EMBL" id="CADCUU010000207">
    <property type="protein sequence ID" value="CAA9408535.1"/>
    <property type="molecule type" value="Genomic_DNA"/>
</dbReference>